<organism evidence="3 4">
    <name type="scientific">Paremcibacter congregatus</name>
    <dbReference type="NCBI Taxonomy" id="2043170"/>
    <lineage>
        <taxon>Bacteria</taxon>
        <taxon>Pseudomonadati</taxon>
        <taxon>Pseudomonadota</taxon>
        <taxon>Alphaproteobacteria</taxon>
        <taxon>Emcibacterales</taxon>
        <taxon>Emcibacteraceae</taxon>
        <taxon>Paremcibacter</taxon>
    </lineage>
</organism>
<dbReference type="Proteomes" id="UP000229730">
    <property type="component" value="Unassembled WGS sequence"/>
</dbReference>
<accession>A0A2G4YQT6</accession>
<gene>
    <name evidence="3" type="ORF">CRD36_10220</name>
</gene>
<proteinExistence type="predicted"/>
<protein>
    <recommendedName>
        <fullName evidence="2">Thoeris protein ThsB TIR-like domain-containing protein</fullName>
    </recommendedName>
</protein>
<keyword evidence="4" id="KW-1185">Reference proteome</keyword>
<dbReference type="Pfam" id="PF08937">
    <property type="entry name" value="ThsB_TIR"/>
    <property type="match status" value="1"/>
</dbReference>
<dbReference type="Gene3D" id="3.40.50.11200">
    <property type="match status" value="1"/>
</dbReference>
<evidence type="ECO:0000313" key="4">
    <source>
        <dbReference type="Proteomes" id="UP000229730"/>
    </source>
</evidence>
<dbReference type="InterPro" id="IPR036490">
    <property type="entry name" value="ThsB_TIR-like_sf"/>
</dbReference>
<evidence type="ECO:0000259" key="2">
    <source>
        <dbReference type="Pfam" id="PF08937"/>
    </source>
</evidence>
<comment type="caution">
    <text evidence="3">The sequence shown here is derived from an EMBL/GenBank/DDBJ whole genome shotgun (WGS) entry which is preliminary data.</text>
</comment>
<name>A0A2G4YQT6_9PROT</name>
<dbReference type="SUPFAM" id="SSF52206">
    <property type="entry name" value="Hypothetical protein MTH538"/>
    <property type="match status" value="1"/>
</dbReference>
<keyword evidence="1" id="KW-0472">Membrane</keyword>
<evidence type="ECO:0000256" key="1">
    <source>
        <dbReference type="SAM" id="Phobius"/>
    </source>
</evidence>
<dbReference type="EMBL" id="PDEM01000023">
    <property type="protein sequence ID" value="PHZ84657.1"/>
    <property type="molecule type" value="Genomic_DNA"/>
</dbReference>
<feature type="domain" description="Thoeris protein ThsB TIR-like" evidence="2">
    <location>
        <begin position="28"/>
        <end position="121"/>
    </location>
</feature>
<keyword evidence="1" id="KW-0812">Transmembrane</keyword>
<keyword evidence="1" id="KW-1133">Transmembrane helix</keyword>
<dbReference type="InParanoid" id="A0A2G4YQT6"/>
<dbReference type="InterPro" id="IPR015032">
    <property type="entry name" value="ThsB__TIR-like_domain"/>
</dbReference>
<evidence type="ECO:0000313" key="3">
    <source>
        <dbReference type="EMBL" id="PHZ84657.1"/>
    </source>
</evidence>
<reference evidence="3 4" key="1">
    <citation type="submission" date="2017-10" db="EMBL/GenBank/DDBJ databases">
        <title>Frigbacter circumglobatus gen. nov. sp. nov., isolated from sediment cultured in situ.</title>
        <authorList>
            <person name="Zhao Z."/>
        </authorList>
    </citation>
    <scope>NUCLEOTIDE SEQUENCE [LARGE SCALE GENOMIC DNA]</scope>
    <source>
        <strain evidence="3 4">ZYL</strain>
    </source>
</reference>
<feature type="transmembrane region" description="Helical" evidence="1">
    <location>
        <begin position="6"/>
        <end position="22"/>
    </location>
</feature>
<dbReference type="RefSeq" id="WP_099472863.1">
    <property type="nucleotide sequence ID" value="NZ_CP041025.1"/>
</dbReference>
<sequence length="150" mass="17380">MLIAYTAFLGMIGLGGFIYINGRPRKIFVSYYSKGNSHFKNLIMAWGKTNRLNIEDVSTGIKIKSKDEYYLKKRIREQINKADYFVVFIGENTHTRQWVNWEIEQAKNLKKKIVAVKEKKTHKSPQPLLGCGAIWIYGFCEEEIKNALNA</sequence>
<dbReference type="AlphaFoldDB" id="A0A2G4YQT6"/>